<dbReference type="GO" id="GO:1990281">
    <property type="term" value="C:efflux pump complex"/>
    <property type="evidence" value="ECO:0007669"/>
    <property type="project" value="TreeGrafter"/>
</dbReference>
<dbReference type="Gene3D" id="2.40.50.100">
    <property type="match status" value="1"/>
</dbReference>
<dbReference type="AlphaFoldDB" id="A0A5C8HZC6"/>
<dbReference type="Gene3D" id="2.40.420.20">
    <property type="match status" value="1"/>
</dbReference>
<accession>A0A5C8HZC6</accession>
<organism evidence="4 5">
    <name type="scientific">Microbacterium hatanonis</name>
    <dbReference type="NCBI Taxonomy" id="404366"/>
    <lineage>
        <taxon>Bacteria</taxon>
        <taxon>Bacillati</taxon>
        <taxon>Actinomycetota</taxon>
        <taxon>Actinomycetes</taxon>
        <taxon>Micrococcales</taxon>
        <taxon>Microbacteriaceae</taxon>
        <taxon>Microbacterium</taxon>
    </lineage>
</organism>
<proteinExistence type="predicted"/>
<name>A0A5C8HZC6_9MICO</name>
<evidence type="ECO:0000259" key="3">
    <source>
        <dbReference type="Pfam" id="PF25967"/>
    </source>
</evidence>
<dbReference type="PANTHER" id="PTHR30469">
    <property type="entry name" value="MULTIDRUG RESISTANCE PROTEIN MDTA"/>
    <property type="match status" value="1"/>
</dbReference>
<gene>
    <name evidence="4" type="ORF">FVP77_00825</name>
</gene>
<sequence>MLIAVIAIALAKLAFFPDRAVEADSAMPTGAVMEPTIPVAVGTITNDVVLDATVSADPAVAVKSTAEGTVNKIYTEVGATVNADQAIFDVKVEIVRDPSKSVDAEGNPLPPIYRYVEVTAPTSGTLSSLDVIAGQAVSIGQAAGQVAPPTYSVTGSLQPAQQYRLLNQPTEASVAITGGPAPFSCTGLRIVTPLAGANADASTATGGTADPGSGTTTTVSCPVPEGVTVFPGLAAEMTIAGGRAEGVLVVPTTAVRGAAQSGAVWVVAADGAVEERAVGLGLSDGRQVEITGGLADGDVVREFAPGADALVPGPDGCTTMPDGSIVCGDMP</sequence>
<feature type="signal peptide" evidence="2">
    <location>
        <begin position="1"/>
        <end position="20"/>
    </location>
</feature>
<protein>
    <recommendedName>
        <fullName evidence="3">Multidrug resistance protein MdtA-like C-terminal permuted SH3 domain-containing protein</fullName>
    </recommendedName>
</protein>
<dbReference type="InterPro" id="IPR058627">
    <property type="entry name" value="MdtA-like_C"/>
</dbReference>
<dbReference type="PANTHER" id="PTHR30469:SF38">
    <property type="entry name" value="HLYD FAMILY SECRETION PROTEIN"/>
    <property type="match status" value="1"/>
</dbReference>
<reference evidence="4 5" key="1">
    <citation type="submission" date="2019-08" db="EMBL/GenBank/DDBJ databases">
        <authorList>
            <person name="Dong K."/>
        </authorList>
    </citation>
    <scope>NUCLEOTIDE SEQUENCE [LARGE SCALE GENOMIC DNA]</scope>
    <source>
        <strain evidence="4 5">JCM14558</strain>
    </source>
</reference>
<dbReference type="RefSeq" id="WP_147892816.1">
    <property type="nucleotide sequence ID" value="NZ_BAAANR010000001.1"/>
</dbReference>
<dbReference type="EMBL" id="VRSV01000001">
    <property type="protein sequence ID" value="TXK12072.1"/>
    <property type="molecule type" value="Genomic_DNA"/>
</dbReference>
<feature type="compositionally biased region" description="Low complexity" evidence="1">
    <location>
        <begin position="199"/>
        <end position="218"/>
    </location>
</feature>
<evidence type="ECO:0000256" key="2">
    <source>
        <dbReference type="SAM" id="SignalP"/>
    </source>
</evidence>
<evidence type="ECO:0000313" key="5">
    <source>
        <dbReference type="Proteomes" id="UP000321034"/>
    </source>
</evidence>
<dbReference type="OrthoDB" id="4401807at2"/>
<feature type="domain" description="Multidrug resistance protein MdtA-like C-terminal permuted SH3" evidence="3">
    <location>
        <begin position="247"/>
        <end position="300"/>
    </location>
</feature>
<evidence type="ECO:0000256" key="1">
    <source>
        <dbReference type="SAM" id="MobiDB-lite"/>
    </source>
</evidence>
<feature type="chain" id="PRO_5038436357" description="Multidrug resistance protein MdtA-like C-terminal permuted SH3 domain-containing protein" evidence="2">
    <location>
        <begin position="21"/>
        <end position="331"/>
    </location>
</feature>
<evidence type="ECO:0000313" key="4">
    <source>
        <dbReference type="EMBL" id="TXK12072.1"/>
    </source>
</evidence>
<keyword evidence="2" id="KW-0732">Signal</keyword>
<dbReference type="Pfam" id="PF25967">
    <property type="entry name" value="RND-MFP_C"/>
    <property type="match status" value="1"/>
</dbReference>
<comment type="caution">
    <text evidence="4">The sequence shown here is derived from an EMBL/GenBank/DDBJ whole genome shotgun (WGS) entry which is preliminary data.</text>
</comment>
<dbReference type="Proteomes" id="UP000321034">
    <property type="component" value="Unassembled WGS sequence"/>
</dbReference>
<dbReference type="GO" id="GO:0015562">
    <property type="term" value="F:efflux transmembrane transporter activity"/>
    <property type="evidence" value="ECO:0007669"/>
    <property type="project" value="TreeGrafter"/>
</dbReference>
<keyword evidence="5" id="KW-1185">Reference proteome</keyword>
<feature type="region of interest" description="Disordered" evidence="1">
    <location>
        <begin position="199"/>
        <end position="219"/>
    </location>
</feature>